<evidence type="ECO:0000313" key="2">
    <source>
        <dbReference type="EMBL" id="SHN45317.1"/>
    </source>
</evidence>
<dbReference type="STRING" id="134849.SAMN05443668_111250"/>
<accession>A0A1M7RGC4</accession>
<protein>
    <submittedName>
        <fullName evidence="2">Uncharacterized protein</fullName>
    </submittedName>
</protein>
<keyword evidence="3" id="KW-1185">Reference proteome</keyword>
<keyword evidence="1" id="KW-0812">Transmembrane</keyword>
<sequence>MRWRARVKQLLLVGIGTAIGFNGVAVAVAPGRMQTAYGIDDPTPDLTVLLRHRAVMLALIGAVVVVSAWRPPLRPTARVVAAVSMTSFVLFAFGTGVNAAQQRVAIADMVLLVALATATALPDEPRPAARP</sequence>
<evidence type="ECO:0000313" key="3">
    <source>
        <dbReference type="Proteomes" id="UP000184440"/>
    </source>
</evidence>
<name>A0A1M7RGC4_9ACTN</name>
<dbReference type="OrthoDB" id="1495227at2"/>
<evidence type="ECO:0000256" key="1">
    <source>
        <dbReference type="SAM" id="Phobius"/>
    </source>
</evidence>
<dbReference type="Proteomes" id="UP000184440">
    <property type="component" value="Unassembled WGS sequence"/>
</dbReference>
<dbReference type="AlphaFoldDB" id="A0A1M7RGC4"/>
<feature type="transmembrane region" description="Helical" evidence="1">
    <location>
        <begin position="50"/>
        <end position="69"/>
    </location>
</feature>
<feature type="transmembrane region" description="Helical" evidence="1">
    <location>
        <begin position="76"/>
        <end position="97"/>
    </location>
</feature>
<reference evidence="2 3" key="1">
    <citation type="submission" date="2016-11" db="EMBL/GenBank/DDBJ databases">
        <authorList>
            <person name="Jaros S."/>
            <person name="Januszkiewicz K."/>
            <person name="Wedrychowicz H."/>
        </authorList>
    </citation>
    <scope>NUCLEOTIDE SEQUENCE [LARGE SCALE GENOMIC DNA]</scope>
    <source>
        <strain evidence="2 3">DSM 46144</strain>
    </source>
</reference>
<keyword evidence="1" id="KW-1133">Transmembrane helix</keyword>
<gene>
    <name evidence="2" type="ORF">SAMN05443668_111250</name>
</gene>
<dbReference type="EMBL" id="FRCS01000011">
    <property type="protein sequence ID" value="SHN45317.1"/>
    <property type="molecule type" value="Genomic_DNA"/>
</dbReference>
<keyword evidence="1" id="KW-0472">Membrane</keyword>
<proteinExistence type="predicted"/>
<dbReference type="RefSeq" id="WP_073261999.1">
    <property type="nucleotide sequence ID" value="NZ_FRCS01000011.1"/>
</dbReference>
<organism evidence="2 3">
    <name type="scientific">Cryptosporangium aurantiacum</name>
    <dbReference type="NCBI Taxonomy" id="134849"/>
    <lineage>
        <taxon>Bacteria</taxon>
        <taxon>Bacillati</taxon>
        <taxon>Actinomycetota</taxon>
        <taxon>Actinomycetes</taxon>
        <taxon>Cryptosporangiales</taxon>
        <taxon>Cryptosporangiaceae</taxon>
        <taxon>Cryptosporangium</taxon>
    </lineage>
</organism>